<comment type="caution">
    <text evidence="2">The sequence shown here is derived from an EMBL/GenBank/DDBJ whole genome shotgun (WGS) entry which is preliminary data.</text>
</comment>
<dbReference type="Proteomes" id="UP000467840">
    <property type="component" value="Chromosome 16"/>
</dbReference>
<sequence>MIVEPLKGDTTESCKCPNEPHGKALGDEEEEDSTASSDDCGGLRLLAVRKALLPLSSRRVMWLGGASFVIGGKDGRGMIEEPLEGDTIESCKRLDEPRGEALGDKEEKDSATSSYGAGGLRLLVVRKASLPLSSIRLMWYLMQPNQ</sequence>
<name>A0A6A6LWC3_HEVBR</name>
<feature type="compositionally biased region" description="Basic and acidic residues" evidence="1">
    <location>
        <begin position="1"/>
        <end position="26"/>
    </location>
</feature>
<gene>
    <name evidence="2" type="ORF">GH714_025196</name>
</gene>
<feature type="compositionally biased region" description="Basic and acidic residues" evidence="1">
    <location>
        <begin position="92"/>
        <end position="110"/>
    </location>
</feature>
<protein>
    <submittedName>
        <fullName evidence="2">Uncharacterized protein</fullName>
    </submittedName>
</protein>
<accession>A0A6A6LWC3</accession>
<feature type="region of interest" description="Disordered" evidence="1">
    <location>
        <begin position="92"/>
        <end position="111"/>
    </location>
</feature>
<evidence type="ECO:0000256" key="1">
    <source>
        <dbReference type="SAM" id="MobiDB-lite"/>
    </source>
</evidence>
<keyword evidence="3" id="KW-1185">Reference proteome</keyword>
<evidence type="ECO:0000313" key="3">
    <source>
        <dbReference type="Proteomes" id="UP000467840"/>
    </source>
</evidence>
<dbReference type="EMBL" id="JAAGAX010000009">
    <property type="protein sequence ID" value="KAF2303959.1"/>
    <property type="molecule type" value="Genomic_DNA"/>
</dbReference>
<reference evidence="2 3" key="1">
    <citation type="journal article" date="2020" name="Mol. Plant">
        <title>The Chromosome-Based Rubber Tree Genome Provides New Insights into Spurge Genome Evolution and Rubber Biosynthesis.</title>
        <authorList>
            <person name="Liu J."/>
            <person name="Shi C."/>
            <person name="Shi C.C."/>
            <person name="Li W."/>
            <person name="Zhang Q.J."/>
            <person name="Zhang Y."/>
            <person name="Li K."/>
            <person name="Lu H.F."/>
            <person name="Shi C."/>
            <person name="Zhu S.T."/>
            <person name="Xiao Z.Y."/>
            <person name="Nan H."/>
            <person name="Yue Y."/>
            <person name="Zhu X.G."/>
            <person name="Wu Y."/>
            <person name="Hong X.N."/>
            <person name="Fan G.Y."/>
            <person name="Tong Y."/>
            <person name="Zhang D."/>
            <person name="Mao C.L."/>
            <person name="Liu Y.L."/>
            <person name="Hao S.J."/>
            <person name="Liu W.Q."/>
            <person name="Lv M.Q."/>
            <person name="Zhang H.B."/>
            <person name="Liu Y."/>
            <person name="Hu-Tang G.R."/>
            <person name="Wang J.P."/>
            <person name="Wang J.H."/>
            <person name="Sun Y.H."/>
            <person name="Ni S.B."/>
            <person name="Chen W.B."/>
            <person name="Zhang X.C."/>
            <person name="Jiao Y.N."/>
            <person name="Eichler E.E."/>
            <person name="Li G.H."/>
            <person name="Liu X."/>
            <person name="Gao L.Z."/>
        </authorList>
    </citation>
    <scope>NUCLEOTIDE SEQUENCE [LARGE SCALE GENOMIC DNA]</scope>
    <source>
        <strain evidence="3">cv. GT1</strain>
        <tissue evidence="2">Leaf</tissue>
    </source>
</reference>
<proteinExistence type="predicted"/>
<dbReference type="AlphaFoldDB" id="A0A6A6LWC3"/>
<feature type="region of interest" description="Disordered" evidence="1">
    <location>
        <begin position="1"/>
        <end position="40"/>
    </location>
</feature>
<evidence type="ECO:0000313" key="2">
    <source>
        <dbReference type="EMBL" id="KAF2303959.1"/>
    </source>
</evidence>
<organism evidence="2 3">
    <name type="scientific">Hevea brasiliensis</name>
    <name type="common">Para rubber tree</name>
    <name type="synonym">Siphonia brasiliensis</name>
    <dbReference type="NCBI Taxonomy" id="3981"/>
    <lineage>
        <taxon>Eukaryota</taxon>
        <taxon>Viridiplantae</taxon>
        <taxon>Streptophyta</taxon>
        <taxon>Embryophyta</taxon>
        <taxon>Tracheophyta</taxon>
        <taxon>Spermatophyta</taxon>
        <taxon>Magnoliopsida</taxon>
        <taxon>eudicotyledons</taxon>
        <taxon>Gunneridae</taxon>
        <taxon>Pentapetalae</taxon>
        <taxon>rosids</taxon>
        <taxon>fabids</taxon>
        <taxon>Malpighiales</taxon>
        <taxon>Euphorbiaceae</taxon>
        <taxon>Crotonoideae</taxon>
        <taxon>Micrandreae</taxon>
        <taxon>Hevea</taxon>
    </lineage>
</organism>